<dbReference type="GO" id="GO:0009982">
    <property type="term" value="F:pseudouridine synthase activity"/>
    <property type="evidence" value="ECO:0007669"/>
    <property type="project" value="InterPro"/>
</dbReference>
<dbReference type="EMBL" id="JATAAI010000020">
    <property type="protein sequence ID" value="KAK1738701.1"/>
    <property type="molecule type" value="Genomic_DNA"/>
</dbReference>
<name>A0AAD9D905_9STRA</name>
<dbReference type="PANTHER" id="PTHR21600:SF87">
    <property type="entry name" value="RNA PSEUDOURIDYLATE SYNTHASE DOMAIN-CONTAINING PROTEIN 1"/>
    <property type="match status" value="1"/>
</dbReference>
<dbReference type="PANTHER" id="PTHR21600">
    <property type="entry name" value="MITOCHONDRIAL RNA PSEUDOURIDINE SYNTHASE"/>
    <property type="match status" value="1"/>
</dbReference>
<dbReference type="InterPro" id="IPR020103">
    <property type="entry name" value="PsdUridine_synth_cat_dom_sf"/>
</dbReference>
<evidence type="ECO:0000259" key="2">
    <source>
        <dbReference type="Pfam" id="PF00849"/>
    </source>
</evidence>
<keyword evidence="4" id="KW-1185">Reference proteome</keyword>
<proteinExistence type="inferred from homology"/>
<dbReference type="InterPro" id="IPR006224">
    <property type="entry name" value="PsdUridine_synth_RluA-like_CS"/>
</dbReference>
<evidence type="ECO:0000313" key="4">
    <source>
        <dbReference type="Proteomes" id="UP001224775"/>
    </source>
</evidence>
<evidence type="ECO:0000313" key="3">
    <source>
        <dbReference type="EMBL" id="KAK1738701.1"/>
    </source>
</evidence>
<dbReference type="CDD" id="cd02869">
    <property type="entry name" value="PseudoU_synth_RluA_like"/>
    <property type="match status" value="1"/>
</dbReference>
<keyword evidence="3" id="KW-0413">Isomerase</keyword>
<dbReference type="GO" id="GO:0003723">
    <property type="term" value="F:RNA binding"/>
    <property type="evidence" value="ECO:0007669"/>
    <property type="project" value="InterPro"/>
</dbReference>
<dbReference type="EC" id="5.4.99.-" evidence="3"/>
<reference evidence="3" key="1">
    <citation type="submission" date="2023-06" db="EMBL/GenBank/DDBJ databases">
        <title>Survivors Of The Sea: Transcriptome response of Skeletonema marinoi to long-term dormancy.</title>
        <authorList>
            <person name="Pinder M.I.M."/>
            <person name="Kourtchenko O."/>
            <person name="Robertson E.K."/>
            <person name="Larsson T."/>
            <person name="Maumus F."/>
            <person name="Osuna-Cruz C.M."/>
            <person name="Vancaester E."/>
            <person name="Stenow R."/>
            <person name="Vandepoele K."/>
            <person name="Ploug H."/>
            <person name="Bruchert V."/>
            <person name="Godhe A."/>
            <person name="Topel M."/>
        </authorList>
    </citation>
    <scope>NUCLEOTIDE SEQUENCE</scope>
    <source>
        <strain evidence="3">R05AC</strain>
    </source>
</reference>
<dbReference type="Proteomes" id="UP001224775">
    <property type="component" value="Unassembled WGS sequence"/>
</dbReference>
<dbReference type="InterPro" id="IPR006145">
    <property type="entry name" value="PsdUridine_synth_RsuA/RluA"/>
</dbReference>
<comment type="caution">
    <text evidence="3">The sequence shown here is derived from an EMBL/GenBank/DDBJ whole genome shotgun (WGS) entry which is preliminary data.</text>
</comment>
<protein>
    <submittedName>
        <fullName evidence="3">RNA pseudouridine synthase, RluA family</fullName>
        <ecNumber evidence="3">5.4.99.-</ecNumber>
    </submittedName>
</protein>
<sequence>MSQEYKDESLHRILCKMDPDTFPSASQSRKAIEHGRLVVLRADDYCLCASASGGTTLDSTISNVGIIADSSITLHDGDVIAIRSRLDNGSYPQSCTKYVDPPTNIKDFLAVENSVLFEDDHIAIVNKPGGLDCIGEKRNDLQSILPFVLRPPDNKTTKNNPSSQYYIPRPVHRLDRKTSGCVLVAKSKNAMRQFSHLFASRQVKKSYCAITFGMPTPFDKNNSTTIDGEEYSIIDYPIDGKDAVTLWRVVQTVTTKKYGKLSLLHCLPKTGRNHQIRRHLSYCLKTSIVGDNKYDGGGDMAKKTRELGMFLCSNRIEFVHAIDKSNVSIEIPIPHKFSALLELNRIEVVI</sequence>
<accession>A0AAD9D905</accession>
<comment type="similarity">
    <text evidence="1">Belongs to the pseudouridine synthase RluA family.</text>
</comment>
<feature type="domain" description="Pseudouridine synthase RsuA/RluA-like" evidence="2">
    <location>
        <begin position="121"/>
        <end position="281"/>
    </location>
</feature>
<evidence type="ECO:0000256" key="1">
    <source>
        <dbReference type="ARBA" id="ARBA00010876"/>
    </source>
</evidence>
<dbReference type="Pfam" id="PF00849">
    <property type="entry name" value="PseudoU_synth_2"/>
    <property type="match status" value="1"/>
</dbReference>
<dbReference type="Gene3D" id="3.30.2350.10">
    <property type="entry name" value="Pseudouridine synthase"/>
    <property type="match status" value="1"/>
</dbReference>
<gene>
    <name evidence="3" type="ORF">QTG54_010731</name>
</gene>
<organism evidence="3 4">
    <name type="scientific">Skeletonema marinoi</name>
    <dbReference type="NCBI Taxonomy" id="267567"/>
    <lineage>
        <taxon>Eukaryota</taxon>
        <taxon>Sar</taxon>
        <taxon>Stramenopiles</taxon>
        <taxon>Ochrophyta</taxon>
        <taxon>Bacillariophyta</taxon>
        <taxon>Coscinodiscophyceae</taxon>
        <taxon>Thalassiosirophycidae</taxon>
        <taxon>Thalassiosirales</taxon>
        <taxon>Skeletonemataceae</taxon>
        <taxon>Skeletonema</taxon>
        <taxon>Skeletonema marinoi-dohrnii complex</taxon>
    </lineage>
</organism>
<dbReference type="InterPro" id="IPR050188">
    <property type="entry name" value="RluA_PseudoU_synthase"/>
</dbReference>
<dbReference type="GO" id="GO:0000455">
    <property type="term" value="P:enzyme-directed rRNA pseudouridine synthesis"/>
    <property type="evidence" value="ECO:0007669"/>
    <property type="project" value="TreeGrafter"/>
</dbReference>
<dbReference type="AlphaFoldDB" id="A0AAD9D905"/>
<dbReference type="SUPFAM" id="SSF55120">
    <property type="entry name" value="Pseudouridine synthase"/>
    <property type="match status" value="1"/>
</dbReference>
<dbReference type="PROSITE" id="PS01129">
    <property type="entry name" value="PSI_RLU"/>
    <property type="match status" value="1"/>
</dbReference>